<evidence type="ECO:0000313" key="2">
    <source>
        <dbReference type="EMBL" id="CAD9558226.1"/>
    </source>
</evidence>
<proteinExistence type="predicted"/>
<dbReference type="PRINTS" id="PR00449">
    <property type="entry name" value="RASTRNSFRMNG"/>
</dbReference>
<accession>A0A7S2JUU4</accession>
<reference evidence="2" key="1">
    <citation type="submission" date="2021-01" db="EMBL/GenBank/DDBJ databases">
        <authorList>
            <person name="Corre E."/>
            <person name="Pelletier E."/>
            <person name="Niang G."/>
            <person name="Scheremetjew M."/>
            <person name="Finn R."/>
            <person name="Kale V."/>
            <person name="Holt S."/>
            <person name="Cochrane G."/>
            <person name="Meng A."/>
            <person name="Brown T."/>
            <person name="Cohen L."/>
        </authorList>
    </citation>
    <scope>NUCLEOTIDE SEQUENCE</scope>
    <source>
        <strain evidence="2">B650</strain>
    </source>
</reference>
<dbReference type="GO" id="GO:0005525">
    <property type="term" value="F:GTP binding"/>
    <property type="evidence" value="ECO:0007669"/>
    <property type="project" value="InterPro"/>
</dbReference>
<organism evidence="2">
    <name type="scientific">Leptocylindrus danicus</name>
    <dbReference type="NCBI Taxonomy" id="163516"/>
    <lineage>
        <taxon>Eukaryota</taxon>
        <taxon>Sar</taxon>
        <taxon>Stramenopiles</taxon>
        <taxon>Ochrophyta</taxon>
        <taxon>Bacillariophyta</taxon>
        <taxon>Coscinodiscophyceae</taxon>
        <taxon>Chaetocerotophycidae</taxon>
        <taxon>Leptocylindrales</taxon>
        <taxon>Leptocylindraceae</taxon>
        <taxon>Leptocylindrus</taxon>
    </lineage>
</organism>
<dbReference type="InterPro" id="IPR001806">
    <property type="entry name" value="Small_GTPase"/>
</dbReference>
<dbReference type="NCBIfam" id="TIGR00231">
    <property type="entry name" value="small_GTP"/>
    <property type="match status" value="1"/>
</dbReference>
<dbReference type="FunFam" id="3.40.50.300:FF:000808">
    <property type="entry name" value="Small GTP-binding protein, putative"/>
    <property type="match status" value="1"/>
</dbReference>
<dbReference type="PROSITE" id="PS51419">
    <property type="entry name" value="RAB"/>
    <property type="match status" value="1"/>
</dbReference>
<evidence type="ECO:0000256" key="1">
    <source>
        <dbReference type="ARBA" id="ARBA00022741"/>
    </source>
</evidence>
<name>A0A7S2JUU4_9STRA</name>
<dbReference type="SMART" id="SM00174">
    <property type="entry name" value="RHO"/>
    <property type="match status" value="1"/>
</dbReference>
<dbReference type="SMART" id="SM00176">
    <property type="entry name" value="RAN"/>
    <property type="match status" value="1"/>
</dbReference>
<dbReference type="Gene3D" id="3.40.50.300">
    <property type="entry name" value="P-loop containing nucleotide triphosphate hydrolases"/>
    <property type="match status" value="1"/>
</dbReference>
<dbReference type="EMBL" id="HBGY01002224">
    <property type="protein sequence ID" value="CAD9558226.1"/>
    <property type="molecule type" value="Transcribed_RNA"/>
</dbReference>
<gene>
    <name evidence="2" type="ORF">LDAN0321_LOCUS1502</name>
</gene>
<dbReference type="InterPro" id="IPR027417">
    <property type="entry name" value="P-loop_NTPase"/>
</dbReference>
<protein>
    <submittedName>
        <fullName evidence="2">Uncharacterized protein</fullName>
    </submittedName>
</protein>
<dbReference type="SMART" id="SM00175">
    <property type="entry name" value="RAB"/>
    <property type="match status" value="1"/>
</dbReference>
<sequence length="213" mass="23537">MAATKCDAKLVILGDSGVGKSSLVFRFLYDDFKPYSESTIGASFMSKVVNGINFKIWDTAGQEKYRALSSMYFRGAAAAILVYDVTNFQSFLGMQTWVDELKEKHTSGASGNSDEPSIVLAVCANKIDLVGSKERQVDAIIAEDYARDIGACYFETSAKEDTNVRALFLEIADRLPKSSNSIINDLEERQQQKTIDFNQAFAERSTTSSCCYT</sequence>
<dbReference type="PANTHER" id="PTHR47978">
    <property type="match status" value="1"/>
</dbReference>
<dbReference type="AlphaFoldDB" id="A0A7S2JUU4"/>
<dbReference type="SMART" id="SM00173">
    <property type="entry name" value="RAS"/>
    <property type="match status" value="1"/>
</dbReference>
<dbReference type="PROSITE" id="PS51421">
    <property type="entry name" value="RAS"/>
    <property type="match status" value="1"/>
</dbReference>
<dbReference type="InterPro" id="IPR005225">
    <property type="entry name" value="Small_GTP-bd"/>
</dbReference>
<keyword evidence="1" id="KW-0547">Nucleotide-binding</keyword>
<dbReference type="SUPFAM" id="SSF52540">
    <property type="entry name" value="P-loop containing nucleoside triphosphate hydrolases"/>
    <property type="match status" value="1"/>
</dbReference>
<dbReference type="GO" id="GO:0003924">
    <property type="term" value="F:GTPase activity"/>
    <property type="evidence" value="ECO:0007669"/>
    <property type="project" value="InterPro"/>
</dbReference>
<dbReference type="Pfam" id="PF00071">
    <property type="entry name" value="Ras"/>
    <property type="match status" value="1"/>
</dbReference>